<evidence type="ECO:0000256" key="2">
    <source>
        <dbReference type="ARBA" id="ARBA00022475"/>
    </source>
</evidence>
<keyword evidence="11" id="KW-1185">Reference proteome</keyword>
<dbReference type="Pfam" id="PF12704">
    <property type="entry name" value="MacB_PCD"/>
    <property type="match status" value="1"/>
</dbReference>
<dbReference type="EMBL" id="JBHSRF010000066">
    <property type="protein sequence ID" value="MFC6085648.1"/>
    <property type="molecule type" value="Genomic_DNA"/>
</dbReference>
<feature type="transmembrane region" description="Helical" evidence="7">
    <location>
        <begin position="369"/>
        <end position="391"/>
    </location>
</feature>
<dbReference type="PANTHER" id="PTHR30572">
    <property type="entry name" value="MEMBRANE COMPONENT OF TRANSPORTER-RELATED"/>
    <property type="match status" value="1"/>
</dbReference>
<sequence>MTPATTTGGRREGRSRVRAADLMSLATAGLRARRLRGVLSALGIAIGIAAIVAVLGITRSSQAELLGLIDRLGTDLLTVTTGRTVGGDEIQLPVTTGAAVARTDGVRRVTATARLEDGPRVRRTDRIPDHGGGAVDVRATEPTLLATLDGATAAGVFLSAATGRYPVVVLGHDAAAQLGVAHLDPATRIRIGEHWFAVIGVLRPLELAPEIDRSALIGMPAAAGLFGYDGHPTRVYLRADLRRVTATAELLSRAVNPRAPNTVTVSRPSDALTSRILVAGSGTSLLLGLGAVALLVAGVGIANVMVISVLERRGEIGLRRALGATRRHITVQFLLESLLLAALGGAAGTASGALITYLTALNRGWPPVVPAGGVALGLAAALIVGALAGLYPAARAARLAPTEALRAT</sequence>
<evidence type="ECO:0000259" key="9">
    <source>
        <dbReference type="Pfam" id="PF12704"/>
    </source>
</evidence>
<evidence type="ECO:0000256" key="7">
    <source>
        <dbReference type="SAM" id="Phobius"/>
    </source>
</evidence>
<keyword evidence="3 7" id="KW-0812">Transmembrane</keyword>
<dbReference type="PANTHER" id="PTHR30572:SF4">
    <property type="entry name" value="ABC TRANSPORTER PERMEASE YTRF"/>
    <property type="match status" value="1"/>
</dbReference>
<feature type="transmembrane region" description="Helical" evidence="7">
    <location>
        <begin position="331"/>
        <end position="357"/>
    </location>
</feature>
<dbReference type="RefSeq" id="WP_380760005.1">
    <property type="nucleotide sequence ID" value="NZ_JBHSRF010000066.1"/>
</dbReference>
<proteinExistence type="inferred from homology"/>
<accession>A0ABW1NQM8</accession>
<comment type="subcellular location">
    <subcellularLocation>
        <location evidence="1">Cell membrane</location>
        <topology evidence="1">Multi-pass membrane protein</topology>
    </subcellularLocation>
</comment>
<gene>
    <name evidence="10" type="ORF">ACFP1K_31095</name>
</gene>
<keyword evidence="5 7" id="KW-0472">Membrane</keyword>
<feature type="domain" description="ABC3 transporter permease C-terminal" evidence="8">
    <location>
        <begin position="289"/>
        <end position="400"/>
    </location>
</feature>
<evidence type="ECO:0000259" key="8">
    <source>
        <dbReference type="Pfam" id="PF02687"/>
    </source>
</evidence>
<comment type="similarity">
    <text evidence="6">Belongs to the ABC-4 integral membrane protein family.</text>
</comment>
<organism evidence="10 11">
    <name type="scientific">Sphaerisporangium aureirubrum</name>
    <dbReference type="NCBI Taxonomy" id="1544736"/>
    <lineage>
        <taxon>Bacteria</taxon>
        <taxon>Bacillati</taxon>
        <taxon>Actinomycetota</taxon>
        <taxon>Actinomycetes</taxon>
        <taxon>Streptosporangiales</taxon>
        <taxon>Streptosporangiaceae</taxon>
        <taxon>Sphaerisporangium</taxon>
    </lineage>
</organism>
<evidence type="ECO:0000313" key="10">
    <source>
        <dbReference type="EMBL" id="MFC6085648.1"/>
    </source>
</evidence>
<keyword evidence="2" id="KW-1003">Cell membrane</keyword>
<dbReference type="Proteomes" id="UP001596137">
    <property type="component" value="Unassembled WGS sequence"/>
</dbReference>
<evidence type="ECO:0000256" key="1">
    <source>
        <dbReference type="ARBA" id="ARBA00004651"/>
    </source>
</evidence>
<evidence type="ECO:0000256" key="3">
    <source>
        <dbReference type="ARBA" id="ARBA00022692"/>
    </source>
</evidence>
<evidence type="ECO:0000256" key="5">
    <source>
        <dbReference type="ARBA" id="ARBA00023136"/>
    </source>
</evidence>
<comment type="caution">
    <text evidence="10">The sequence shown here is derived from an EMBL/GenBank/DDBJ whole genome shotgun (WGS) entry which is preliminary data.</text>
</comment>
<evidence type="ECO:0000256" key="6">
    <source>
        <dbReference type="ARBA" id="ARBA00038076"/>
    </source>
</evidence>
<feature type="transmembrane region" description="Helical" evidence="7">
    <location>
        <begin position="38"/>
        <end position="57"/>
    </location>
</feature>
<evidence type="ECO:0000256" key="4">
    <source>
        <dbReference type="ARBA" id="ARBA00022989"/>
    </source>
</evidence>
<name>A0ABW1NQM8_9ACTN</name>
<feature type="transmembrane region" description="Helical" evidence="7">
    <location>
        <begin position="285"/>
        <end position="310"/>
    </location>
</feature>
<dbReference type="InterPro" id="IPR050250">
    <property type="entry name" value="Macrolide_Exporter_MacB"/>
</dbReference>
<evidence type="ECO:0000313" key="11">
    <source>
        <dbReference type="Proteomes" id="UP001596137"/>
    </source>
</evidence>
<dbReference type="Pfam" id="PF02687">
    <property type="entry name" value="FtsX"/>
    <property type="match status" value="1"/>
</dbReference>
<keyword evidence="4 7" id="KW-1133">Transmembrane helix</keyword>
<dbReference type="InterPro" id="IPR003838">
    <property type="entry name" value="ABC3_permease_C"/>
</dbReference>
<reference evidence="11" key="1">
    <citation type="journal article" date="2019" name="Int. J. Syst. Evol. Microbiol.">
        <title>The Global Catalogue of Microorganisms (GCM) 10K type strain sequencing project: providing services to taxonomists for standard genome sequencing and annotation.</title>
        <authorList>
            <consortium name="The Broad Institute Genomics Platform"/>
            <consortium name="The Broad Institute Genome Sequencing Center for Infectious Disease"/>
            <person name="Wu L."/>
            <person name="Ma J."/>
        </authorList>
    </citation>
    <scope>NUCLEOTIDE SEQUENCE [LARGE SCALE GENOMIC DNA]</scope>
    <source>
        <strain evidence="11">JCM 30346</strain>
    </source>
</reference>
<dbReference type="InterPro" id="IPR025857">
    <property type="entry name" value="MacB_PCD"/>
</dbReference>
<feature type="domain" description="MacB-like periplasmic core" evidence="9">
    <location>
        <begin position="38"/>
        <end position="221"/>
    </location>
</feature>
<protein>
    <submittedName>
        <fullName evidence="10">ABC transporter permease</fullName>
    </submittedName>
</protein>